<dbReference type="GO" id="GO:0003887">
    <property type="term" value="F:DNA-directed DNA polymerase activity"/>
    <property type="evidence" value="ECO:0007669"/>
    <property type="project" value="UniProtKB-KW"/>
</dbReference>
<evidence type="ECO:0000256" key="6">
    <source>
        <dbReference type="ARBA" id="ARBA00022750"/>
    </source>
</evidence>
<dbReference type="AlphaFoldDB" id="A0A9Q3HDV9"/>
<dbReference type="InterPro" id="IPR023780">
    <property type="entry name" value="Chromo_domain"/>
</dbReference>
<feature type="domain" description="Chromo" evidence="16">
    <location>
        <begin position="867"/>
        <end position="928"/>
    </location>
</feature>
<evidence type="ECO:0000313" key="18">
    <source>
        <dbReference type="Proteomes" id="UP000765509"/>
    </source>
</evidence>
<dbReference type="InterPro" id="IPR050951">
    <property type="entry name" value="Retrovirus_Pol_polyprotein"/>
</dbReference>
<keyword evidence="4" id="KW-0540">Nuclease</keyword>
<dbReference type="Gene3D" id="3.30.70.270">
    <property type="match status" value="2"/>
</dbReference>
<dbReference type="CDD" id="cd00024">
    <property type="entry name" value="CD_CSD"/>
    <property type="match status" value="1"/>
</dbReference>
<keyword evidence="18" id="KW-1185">Reference proteome</keyword>
<evidence type="ECO:0000256" key="1">
    <source>
        <dbReference type="ARBA" id="ARBA00022670"/>
    </source>
</evidence>
<dbReference type="GO" id="GO:0006508">
    <property type="term" value="P:proteolysis"/>
    <property type="evidence" value="ECO:0007669"/>
    <property type="project" value="UniProtKB-KW"/>
</dbReference>
<keyword evidence="10" id="KW-0229">DNA integration</keyword>
<evidence type="ECO:0000259" key="16">
    <source>
        <dbReference type="PROSITE" id="PS50013"/>
    </source>
</evidence>
<dbReference type="InterPro" id="IPR016197">
    <property type="entry name" value="Chromo-like_dom_sf"/>
</dbReference>
<dbReference type="GO" id="GO:0015074">
    <property type="term" value="P:DNA integration"/>
    <property type="evidence" value="ECO:0007669"/>
    <property type="project" value="UniProtKB-KW"/>
</dbReference>
<dbReference type="EMBL" id="AVOT02016238">
    <property type="protein sequence ID" value="MBW0501266.1"/>
    <property type="molecule type" value="Genomic_DNA"/>
</dbReference>
<sequence>MVELPSFPSFEWDFLVIDTPKGEDLILGFDFLNHFNPYIDWRQGLITFNADHKDYHDPSKSFSNDFSSSKSCAALSLLSSSDEVFKEIQDVGEDNSVSSLHLFFGNMDLPPSSYHDSLEELWDEEEEPEEIETMMKVVPSVYHQYLDVFSKVKAEKLPPHRACDHHIELEGSLPPVGVIYSLSNQDSDTLRAYISENVDKGFIWQSSSSTGAPVLFVKKKYGGLRLCVDYGKLNAVTRKNKYPVPPMNQLLTVFNGSSIFSKIDLCGAYNLLRIKEGYEHLTCFRTKYGSYKLRANNLFAKASKCLFHVTSVEYLGYAVSSEGLKMEKAKVQKILNWRPPRNLKALQSFLGFANFYRHFIKNYSKKIGSLTIFLKKDSRFPLNEEALSQFNQLKEAFTIAPILSHFDPSLPTIVKTDASDYALGAVLSQISDSGKHPIAFDSRILFPAELNYEIHDKELLGIVWALKCWTAFLLSLSSSLEVLTNHSSLQYFMSSNILTRHQARWAKFLSEFAFSCWDNVYPDRGEVFISKNPMNYQKLIKQDEIQASKFFSVKVEAFSNLIESIHKSSWQDSQYRSILQDLVKGKSVQDYSLDSSSQPLLFKDWVVLPNDRTIQLSILQKRHDSPLAGHPGQEKMLKLVKRYCHCSGMTQFIKDYVSSYLSTAYHPETDGQTERVNHILEQYLRMYVSYHQDDWNTWLPLAEFAYNNSDHSSTKQSLFFTVYGRDPHFDSVHITQDNPAGKLSTKIQSVQQDVKRELEVAINRFKRYADKSRASPPVFNPGDMVWLSSKNIKSTRPTKKLSERWLGPFPILKKVSTHAYHLKLPPQWKSIHPVFHISLLEPVKKSTIPNWHQEPPPPIIIEKEEGWEVSQILDSKLKRGKLWYLVEWKGFSQDSERSTWEPTENLKNCPELVKHFHSLYPDKPGPNSSKA</sequence>
<dbReference type="Proteomes" id="UP000765509">
    <property type="component" value="Unassembled WGS sequence"/>
</dbReference>
<evidence type="ECO:0000256" key="11">
    <source>
        <dbReference type="ARBA" id="ARBA00022918"/>
    </source>
</evidence>
<dbReference type="FunFam" id="3.30.70.270:FF:000020">
    <property type="entry name" value="Transposon Tf2-6 polyprotein-like Protein"/>
    <property type="match status" value="1"/>
</dbReference>
<keyword evidence="3" id="KW-0548">Nucleotidyltransferase</keyword>
<dbReference type="SUPFAM" id="SSF56672">
    <property type="entry name" value="DNA/RNA polymerases"/>
    <property type="match status" value="1"/>
</dbReference>
<dbReference type="InterPro" id="IPR012337">
    <property type="entry name" value="RNaseH-like_sf"/>
</dbReference>
<dbReference type="PROSITE" id="PS50013">
    <property type="entry name" value="CHROMO_2"/>
    <property type="match status" value="1"/>
</dbReference>
<dbReference type="Pfam" id="PF00385">
    <property type="entry name" value="Chromo"/>
    <property type="match status" value="1"/>
</dbReference>
<dbReference type="GO" id="GO:0006338">
    <property type="term" value="P:chromatin remodeling"/>
    <property type="evidence" value="ECO:0007669"/>
    <property type="project" value="UniProtKB-ARBA"/>
</dbReference>
<evidence type="ECO:0000256" key="14">
    <source>
        <dbReference type="ARBA" id="ARBA00023172"/>
    </source>
</evidence>
<evidence type="ECO:0000256" key="2">
    <source>
        <dbReference type="ARBA" id="ARBA00022679"/>
    </source>
</evidence>
<reference evidence="17" key="1">
    <citation type="submission" date="2021-03" db="EMBL/GenBank/DDBJ databases">
        <title>Draft genome sequence of rust myrtle Austropuccinia psidii MF-1, a brazilian biotype.</title>
        <authorList>
            <person name="Quecine M.C."/>
            <person name="Pachon D.M.R."/>
            <person name="Bonatelli M.L."/>
            <person name="Correr F.H."/>
            <person name="Franceschini L.M."/>
            <person name="Leite T.F."/>
            <person name="Margarido G.R.A."/>
            <person name="Almeida C.A."/>
            <person name="Ferrarezi J.A."/>
            <person name="Labate C.A."/>
        </authorList>
    </citation>
    <scope>NUCLEOTIDE SEQUENCE</scope>
    <source>
        <strain evidence="17">MF-1</strain>
    </source>
</reference>
<dbReference type="GO" id="GO:0003677">
    <property type="term" value="F:DNA binding"/>
    <property type="evidence" value="ECO:0007669"/>
    <property type="project" value="UniProtKB-KW"/>
</dbReference>
<dbReference type="InterPro" id="IPR041588">
    <property type="entry name" value="Integrase_H2C2"/>
</dbReference>
<dbReference type="Gene3D" id="3.30.420.10">
    <property type="entry name" value="Ribonuclease H-like superfamily/Ribonuclease H"/>
    <property type="match status" value="1"/>
</dbReference>
<dbReference type="InterPro" id="IPR041577">
    <property type="entry name" value="RT_RNaseH_2"/>
</dbReference>
<proteinExistence type="predicted"/>
<dbReference type="Pfam" id="PF24626">
    <property type="entry name" value="SH3_Tf2-1"/>
    <property type="match status" value="1"/>
</dbReference>
<keyword evidence="1" id="KW-0645">Protease</keyword>
<dbReference type="InterPro" id="IPR036397">
    <property type="entry name" value="RNaseH_sf"/>
</dbReference>
<dbReference type="InterPro" id="IPR043128">
    <property type="entry name" value="Rev_trsase/Diguanyl_cyclase"/>
</dbReference>
<dbReference type="InterPro" id="IPR043502">
    <property type="entry name" value="DNA/RNA_pol_sf"/>
</dbReference>
<dbReference type="SMART" id="SM00298">
    <property type="entry name" value="CHROMO"/>
    <property type="match status" value="1"/>
</dbReference>
<evidence type="ECO:0000256" key="3">
    <source>
        <dbReference type="ARBA" id="ARBA00022695"/>
    </source>
</evidence>
<keyword evidence="2" id="KW-0808">Transferase</keyword>
<dbReference type="InterPro" id="IPR056924">
    <property type="entry name" value="SH3_Tf2-1"/>
</dbReference>
<dbReference type="Gene3D" id="3.10.10.10">
    <property type="entry name" value="HIV Type 1 Reverse Transcriptase, subunit A, domain 1"/>
    <property type="match status" value="1"/>
</dbReference>
<evidence type="ECO:0000256" key="10">
    <source>
        <dbReference type="ARBA" id="ARBA00022908"/>
    </source>
</evidence>
<name>A0A9Q3HDV9_9BASI</name>
<accession>A0A9Q3HDV9</accession>
<comment type="caution">
    <text evidence="17">The sequence shown here is derived from an EMBL/GenBank/DDBJ whole genome shotgun (WGS) entry which is preliminary data.</text>
</comment>
<evidence type="ECO:0000256" key="7">
    <source>
        <dbReference type="ARBA" id="ARBA00022759"/>
    </source>
</evidence>
<dbReference type="SUPFAM" id="SSF53098">
    <property type="entry name" value="Ribonuclease H-like"/>
    <property type="match status" value="1"/>
</dbReference>
<evidence type="ECO:0000256" key="15">
    <source>
        <dbReference type="ARBA" id="ARBA00023268"/>
    </source>
</evidence>
<evidence type="ECO:0000256" key="13">
    <source>
        <dbReference type="ARBA" id="ARBA00023125"/>
    </source>
</evidence>
<dbReference type="InterPro" id="IPR000953">
    <property type="entry name" value="Chromo/chromo_shadow_dom"/>
</dbReference>
<dbReference type="Gene3D" id="2.40.50.40">
    <property type="match status" value="1"/>
</dbReference>
<keyword evidence="13" id="KW-0238">DNA-binding</keyword>
<keyword evidence="12" id="KW-0239">DNA-directed DNA polymerase</keyword>
<gene>
    <name evidence="17" type="ORF">O181_040981</name>
</gene>
<dbReference type="GO" id="GO:0004190">
    <property type="term" value="F:aspartic-type endopeptidase activity"/>
    <property type="evidence" value="ECO:0007669"/>
    <property type="project" value="UniProtKB-KW"/>
</dbReference>
<dbReference type="OrthoDB" id="5152741at2759"/>
<dbReference type="InterPro" id="IPR021109">
    <property type="entry name" value="Peptidase_aspartic_dom_sf"/>
</dbReference>
<keyword evidence="5" id="KW-0479">Metal-binding</keyword>
<dbReference type="Gene3D" id="2.40.70.10">
    <property type="entry name" value="Acid Proteases"/>
    <property type="match status" value="1"/>
</dbReference>
<keyword evidence="14" id="KW-0233">DNA recombination</keyword>
<keyword evidence="15" id="KW-0511">Multifunctional enzyme</keyword>
<keyword evidence="8" id="KW-0378">Hydrolase</keyword>
<dbReference type="PANTHER" id="PTHR37984">
    <property type="entry name" value="PROTEIN CBG26694"/>
    <property type="match status" value="1"/>
</dbReference>
<keyword evidence="11" id="KW-0695">RNA-directed DNA polymerase</keyword>
<evidence type="ECO:0000256" key="12">
    <source>
        <dbReference type="ARBA" id="ARBA00022932"/>
    </source>
</evidence>
<dbReference type="Pfam" id="PF17921">
    <property type="entry name" value="Integrase_H2C2"/>
    <property type="match status" value="1"/>
</dbReference>
<evidence type="ECO:0000256" key="9">
    <source>
        <dbReference type="ARBA" id="ARBA00022842"/>
    </source>
</evidence>
<evidence type="ECO:0000256" key="8">
    <source>
        <dbReference type="ARBA" id="ARBA00022801"/>
    </source>
</evidence>
<dbReference type="CDD" id="cd01647">
    <property type="entry name" value="RT_LTR"/>
    <property type="match status" value="1"/>
</dbReference>
<dbReference type="GO" id="GO:0003964">
    <property type="term" value="F:RNA-directed DNA polymerase activity"/>
    <property type="evidence" value="ECO:0007669"/>
    <property type="project" value="UniProtKB-KW"/>
</dbReference>
<dbReference type="GO" id="GO:0046872">
    <property type="term" value="F:metal ion binding"/>
    <property type="evidence" value="ECO:0007669"/>
    <property type="project" value="UniProtKB-KW"/>
</dbReference>
<protein>
    <recommendedName>
        <fullName evidence="16">Chromo domain-containing protein</fullName>
    </recommendedName>
</protein>
<dbReference type="Pfam" id="PF17919">
    <property type="entry name" value="RT_RNaseH_2"/>
    <property type="match status" value="1"/>
</dbReference>
<dbReference type="GO" id="GO:0004519">
    <property type="term" value="F:endonuclease activity"/>
    <property type="evidence" value="ECO:0007669"/>
    <property type="project" value="UniProtKB-KW"/>
</dbReference>
<dbReference type="PANTHER" id="PTHR37984:SF5">
    <property type="entry name" value="PROTEIN NYNRIN-LIKE"/>
    <property type="match status" value="1"/>
</dbReference>
<keyword evidence="6" id="KW-0064">Aspartyl protease</keyword>
<evidence type="ECO:0000313" key="17">
    <source>
        <dbReference type="EMBL" id="MBW0501266.1"/>
    </source>
</evidence>
<organism evidence="17 18">
    <name type="scientific">Austropuccinia psidii MF-1</name>
    <dbReference type="NCBI Taxonomy" id="1389203"/>
    <lineage>
        <taxon>Eukaryota</taxon>
        <taxon>Fungi</taxon>
        <taxon>Dikarya</taxon>
        <taxon>Basidiomycota</taxon>
        <taxon>Pucciniomycotina</taxon>
        <taxon>Pucciniomycetes</taxon>
        <taxon>Pucciniales</taxon>
        <taxon>Sphaerophragmiaceae</taxon>
        <taxon>Austropuccinia</taxon>
    </lineage>
</organism>
<dbReference type="SUPFAM" id="SSF54160">
    <property type="entry name" value="Chromo domain-like"/>
    <property type="match status" value="1"/>
</dbReference>
<evidence type="ECO:0000256" key="4">
    <source>
        <dbReference type="ARBA" id="ARBA00022722"/>
    </source>
</evidence>
<dbReference type="CDD" id="cd09274">
    <property type="entry name" value="RNase_HI_RT_Ty3"/>
    <property type="match status" value="1"/>
</dbReference>
<keyword evidence="7" id="KW-0255">Endonuclease</keyword>
<dbReference type="GO" id="GO:0006310">
    <property type="term" value="P:DNA recombination"/>
    <property type="evidence" value="ECO:0007669"/>
    <property type="project" value="UniProtKB-KW"/>
</dbReference>
<evidence type="ECO:0000256" key="5">
    <source>
        <dbReference type="ARBA" id="ARBA00022723"/>
    </source>
</evidence>
<keyword evidence="9" id="KW-0460">Magnesium</keyword>